<protein>
    <submittedName>
        <fullName evidence="3">Uncharacterized protein LOC127750975</fullName>
    </submittedName>
</protein>
<reference evidence="3" key="1">
    <citation type="submission" date="2025-08" db="UniProtKB">
        <authorList>
            <consortium name="RefSeq"/>
        </authorList>
    </citation>
    <scope>IDENTIFICATION</scope>
    <source>
        <tissue evidence="3">Whole organism</tissue>
    </source>
</reference>
<name>A0A9C6X615_FRAOC</name>
<dbReference type="Proteomes" id="UP000504606">
    <property type="component" value="Unplaced"/>
</dbReference>
<dbReference type="GeneID" id="127750975"/>
<evidence type="ECO:0000313" key="2">
    <source>
        <dbReference type="Proteomes" id="UP000504606"/>
    </source>
</evidence>
<feature type="compositionally biased region" description="Polar residues" evidence="1">
    <location>
        <begin position="147"/>
        <end position="164"/>
    </location>
</feature>
<dbReference type="KEGG" id="foc:127750975"/>
<accession>A0A9C6X615</accession>
<organism evidence="2 3">
    <name type="scientific">Frankliniella occidentalis</name>
    <name type="common">Western flower thrips</name>
    <name type="synonym">Euthrips occidentalis</name>
    <dbReference type="NCBI Taxonomy" id="133901"/>
    <lineage>
        <taxon>Eukaryota</taxon>
        <taxon>Metazoa</taxon>
        <taxon>Ecdysozoa</taxon>
        <taxon>Arthropoda</taxon>
        <taxon>Hexapoda</taxon>
        <taxon>Insecta</taxon>
        <taxon>Pterygota</taxon>
        <taxon>Neoptera</taxon>
        <taxon>Paraneoptera</taxon>
        <taxon>Thysanoptera</taxon>
        <taxon>Terebrantia</taxon>
        <taxon>Thripoidea</taxon>
        <taxon>Thripidae</taxon>
        <taxon>Frankliniella</taxon>
    </lineage>
</organism>
<feature type="compositionally biased region" description="Polar residues" evidence="1">
    <location>
        <begin position="104"/>
        <end position="116"/>
    </location>
</feature>
<sequence length="204" mass="22081">MPRTTLWRLESSFNKIDRVGVPPPGINNDNGDQNVPPPENQESESERGDSIPELDDEVIVDSIGSAHEEFGSSEENNTDSASQTNSDTGVALQSRDSHLVRSIIHTSAKPSSRQTNVSISEVDISEEESTTGDSMSELDQIIDSSIAEETNSGNSSTHESSTISEVDISEEESYLNSNSRSYSEDGDSDSTHTVRILSGFILIS</sequence>
<dbReference type="AlphaFoldDB" id="A0A9C6X615"/>
<dbReference type="RefSeq" id="XP_052129744.1">
    <property type="nucleotide sequence ID" value="XM_052273784.1"/>
</dbReference>
<feature type="region of interest" description="Disordered" evidence="1">
    <location>
        <begin position="1"/>
        <end position="191"/>
    </location>
</feature>
<gene>
    <name evidence="3" type="primary">LOC127750975</name>
</gene>
<feature type="compositionally biased region" description="Polar residues" evidence="1">
    <location>
        <begin position="73"/>
        <end position="88"/>
    </location>
</feature>
<evidence type="ECO:0000313" key="3">
    <source>
        <dbReference type="RefSeq" id="XP_052129744.1"/>
    </source>
</evidence>
<keyword evidence="2" id="KW-1185">Reference proteome</keyword>
<evidence type="ECO:0000256" key="1">
    <source>
        <dbReference type="SAM" id="MobiDB-lite"/>
    </source>
</evidence>
<proteinExistence type="predicted"/>